<dbReference type="AlphaFoldDB" id="A0A143SZZ2"/>
<evidence type="ECO:0000259" key="1">
    <source>
        <dbReference type="Pfam" id="PF13276"/>
    </source>
</evidence>
<dbReference type="InterPro" id="IPR025948">
    <property type="entry name" value="HTH-like_dom"/>
</dbReference>
<protein>
    <submittedName>
        <fullName evidence="2">Putative IS3 family IS3-like transposase</fullName>
    </submittedName>
</protein>
<accession>A0A143SZZ2</accession>
<dbReference type="OrthoDB" id="4331726at2"/>
<dbReference type="PANTHER" id="PTHR46889">
    <property type="entry name" value="TRANSPOSASE INSF FOR INSERTION SEQUENCE IS3B-RELATED"/>
    <property type="match status" value="1"/>
</dbReference>
<dbReference type="PANTHER" id="PTHR46889:SF4">
    <property type="entry name" value="TRANSPOSASE INSO FOR INSERTION SEQUENCE ELEMENT IS911B-RELATED"/>
    <property type="match status" value="1"/>
</dbReference>
<proteinExistence type="predicted"/>
<dbReference type="InterPro" id="IPR050900">
    <property type="entry name" value="Transposase_IS3/IS150/IS904"/>
</dbReference>
<keyword evidence="2" id="KW-0614">Plasmid</keyword>
<dbReference type="Pfam" id="PF13276">
    <property type="entry name" value="HTH_21"/>
    <property type="match status" value="1"/>
</dbReference>
<dbReference type="EMBL" id="AP017380">
    <property type="protein sequence ID" value="BAU77619.1"/>
    <property type="molecule type" value="Genomic_DNA"/>
</dbReference>
<name>A0A143SZZ2_STRAW</name>
<gene>
    <name evidence="2" type="ORF">SAVERM_2p176</name>
</gene>
<evidence type="ECO:0000313" key="2">
    <source>
        <dbReference type="EMBL" id="BAU77619.1"/>
    </source>
</evidence>
<organism evidence="2">
    <name type="scientific">Streptomyces avermitilis (strain ATCC 31267 / DSM 46492 / JCM 5070 / NBRC 14893 / NCIMB 12804 / NRRL 8165 / MA-4680)</name>
    <dbReference type="NCBI Taxonomy" id="227882"/>
    <lineage>
        <taxon>Bacteria</taxon>
        <taxon>Bacillati</taxon>
        <taxon>Actinomycetota</taxon>
        <taxon>Actinomycetes</taxon>
        <taxon>Kitasatosporales</taxon>
        <taxon>Streptomycetaceae</taxon>
        <taxon>Streptomyces</taxon>
    </lineage>
</organism>
<geneLocation type="plasmid" evidence="2">
    <name>SAP2</name>
</geneLocation>
<reference evidence="2" key="1">
    <citation type="submission" date="2016-03" db="EMBL/GenBank/DDBJ databases">
        <title>Complete sequence of the second linear plasmid SAP2 of Streptomyces avermitilis.</title>
        <authorList>
            <person name="Ikeda H."/>
        </authorList>
    </citation>
    <scope>NUCLEOTIDE SEQUENCE</scope>
    <source>
        <strain evidence="2">MA-4680</strain>
        <plasmid evidence="2">SAP2</plasmid>
    </source>
</reference>
<dbReference type="RefSeq" id="WP_052082497.1">
    <property type="nucleotide sequence ID" value="NZ_BAVY01000062.1"/>
</dbReference>
<feature type="domain" description="HTH-like" evidence="1">
    <location>
        <begin position="49"/>
        <end position="98"/>
    </location>
</feature>
<sequence>MKTRRWDFVSAHAEVFGVQRICRVLRVSRSGYYRWLAGAKTRQERQAADNALLVEIREIHTEHKGTYGVRRIHAELRGFGHTVNRKRVERLMCINRLERPEPRPGPTSQFP</sequence>